<evidence type="ECO:0000313" key="2">
    <source>
        <dbReference type="Proteomes" id="UP000499080"/>
    </source>
</evidence>
<organism evidence="1 2">
    <name type="scientific">Araneus ventricosus</name>
    <name type="common">Orbweaver spider</name>
    <name type="synonym">Epeira ventricosa</name>
    <dbReference type="NCBI Taxonomy" id="182803"/>
    <lineage>
        <taxon>Eukaryota</taxon>
        <taxon>Metazoa</taxon>
        <taxon>Ecdysozoa</taxon>
        <taxon>Arthropoda</taxon>
        <taxon>Chelicerata</taxon>
        <taxon>Arachnida</taxon>
        <taxon>Araneae</taxon>
        <taxon>Araneomorphae</taxon>
        <taxon>Entelegynae</taxon>
        <taxon>Araneoidea</taxon>
        <taxon>Araneidae</taxon>
        <taxon>Araneus</taxon>
    </lineage>
</organism>
<sequence>MQQAQYRRDLKWNRVSNLEPFNPDAETLTLGLVGPVRPCGYEHDNWETQRAGIPTGRPTCLYLHQTPRFQKACGDFLYPSSKVEFISPEKL</sequence>
<accession>A0A4Y2LJ84</accession>
<dbReference type="EMBL" id="BGPR01005952">
    <property type="protein sequence ID" value="GBN14818.1"/>
    <property type="molecule type" value="Genomic_DNA"/>
</dbReference>
<comment type="caution">
    <text evidence="1">The sequence shown here is derived from an EMBL/GenBank/DDBJ whole genome shotgun (WGS) entry which is preliminary data.</text>
</comment>
<dbReference type="AlphaFoldDB" id="A0A4Y2LJ84"/>
<name>A0A4Y2LJ84_ARAVE</name>
<keyword evidence="2" id="KW-1185">Reference proteome</keyword>
<protein>
    <submittedName>
        <fullName evidence="1">Uncharacterized protein</fullName>
    </submittedName>
</protein>
<reference evidence="1 2" key="1">
    <citation type="journal article" date="2019" name="Sci. Rep.">
        <title>Orb-weaving spider Araneus ventricosus genome elucidates the spidroin gene catalogue.</title>
        <authorList>
            <person name="Kono N."/>
            <person name="Nakamura H."/>
            <person name="Ohtoshi R."/>
            <person name="Moran D.A.P."/>
            <person name="Shinohara A."/>
            <person name="Yoshida Y."/>
            <person name="Fujiwara M."/>
            <person name="Mori M."/>
            <person name="Tomita M."/>
            <person name="Arakawa K."/>
        </authorList>
    </citation>
    <scope>NUCLEOTIDE SEQUENCE [LARGE SCALE GENOMIC DNA]</scope>
</reference>
<evidence type="ECO:0000313" key="1">
    <source>
        <dbReference type="EMBL" id="GBN14818.1"/>
    </source>
</evidence>
<proteinExistence type="predicted"/>
<gene>
    <name evidence="1" type="ORF">AVEN_161431_1</name>
</gene>
<dbReference type="Proteomes" id="UP000499080">
    <property type="component" value="Unassembled WGS sequence"/>
</dbReference>